<feature type="transmembrane region" description="Helical" evidence="1">
    <location>
        <begin position="94"/>
        <end position="112"/>
    </location>
</feature>
<dbReference type="Proteomes" id="UP000245124">
    <property type="component" value="Unassembled WGS sequence"/>
</dbReference>
<keyword evidence="1" id="KW-0812">Transmembrane</keyword>
<dbReference type="AlphaFoldDB" id="A0A2R5FPF7"/>
<evidence type="ECO:0000313" key="3">
    <source>
        <dbReference type="Proteomes" id="UP000245124"/>
    </source>
</evidence>
<proteinExistence type="predicted"/>
<sequence length="326" mass="37079">MFKPSVYFWNACIAIPFTLPRCVGVARCSRSISQRRLYYPDEKNGWVINYLLFYQINVVKLLSRCSFHLQAVLDIATRNRSIDTLLKLSPESPLFIVLIIISFLVVTLSTWLSSKPFVLKPFGLNDIIQLLTLQLFISLLLERSLEVFITTWRGPFVEQLDISIQQKKALLSEKIRLMEVQQNQFSSLESNQISGLPPEGMSLEQQIIQNFTQSQQEPLKIFKPQIDDINEKERQKAAYKSDTRIIALWTSLLFGLLMSAIGIRSIEPLVVIDLDNPIQVVIFRCLDALLTGGLIAGGSEGIHKLIKVFIDFMEATSKQIKNQGLS</sequence>
<evidence type="ECO:0000256" key="1">
    <source>
        <dbReference type="SAM" id="Phobius"/>
    </source>
</evidence>
<name>A0A2R5FPF7_NOSCO</name>
<reference evidence="2 3" key="1">
    <citation type="submission" date="2017-06" db="EMBL/GenBank/DDBJ databases">
        <title>Genome sequencing of cyanobaciteial culture collection at National Institute for Environmental Studies (NIES).</title>
        <authorList>
            <person name="Hirose Y."/>
            <person name="Shimura Y."/>
            <person name="Fujisawa T."/>
            <person name="Nakamura Y."/>
            <person name="Kawachi M."/>
        </authorList>
    </citation>
    <scope>NUCLEOTIDE SEQUENCE [LARGE SCALE GENOMIC DNA]</scope>
    <source>
        <strain evidence="2 3">NIES-4072</strain>
    </source>
</reference>
<keyword evidence="3" id="KW-1185">Reference proteome</keyword>
<keyword evidence="1" id="KW-0472">Membrane</keyword>
<protein>
    <submittedName>
        <fullName evidence="2">Uncharacterized protein</fullName>
    </submittedName>
</protein>
<dbReference type="EMBL" id="BDUD01000001">
    <property type="protein sequence ID" value="GBG17681.1"/>
    <property type="molecule type" value="Genomic_DNA"/>
</dbReference>
<accession>A0A2R5FPF7</accession>
<keyword evidence="1" id="KW-1133">Transmembrane helix</keyword>
<gene>
    <name evidence="2" type="ORF">NIES4072_13420</name>
</gene>
<comment type="caution">
    <text evidence="2">The sequence shown here is derived from an EMBL/GenBank/DDBJ whole genome shotgun (WGS) entry which is preliminary data.</text>
</comment>
<feature type="transmembrane region" description="Helical" evidence="1">
    <location>
        <begin position="245"/>
        <end position="266"/>
    </location>
</feature>
<evidence type="ECO:0000313" key="2">
    <source>
        <dbReference type="EMBL" id="GBG17681.1"/>
    </source>
</evidence>
<organism evidence="2 3">
    <name type="scientific">Nostoc commune NIES-4072</name>
    <dbReference type="NCBI Taxonomy" id="2005467"/>
    <lineage>
        <taxon>Bacteria</taxon>
        <taxon>Bacillati</taxon>
        <taxon>Cyanobacteriota</taxon>
        <taxon>Cyanophyceae</taxon>
        <taxon>Nostocales</taxon>
        <taxon>Nostocaceae</taxon>
        <taxon>Nostoc</taxon>
    </lineage>
</organism>